<dbReference type="OrthoDB" id="2349272at2759"/>
<sequence length="212" mass="22769">MHSILITTLFLVVAPFSTAAPAPLSLTRKDTALTEAQIVQIAPTSENCDNPPAKGECATAHTAAKFASQSFDQYKVTNKAEQAAVLAIMAYESGDFKYNKNHYPGIPGQGTRNMQSAAFNKKYIASIPALRESSARVADDAAALLELLLENETYDFGSGAWFLTTQCTDEVRKALQSGSEAGWQSYITQCVGTSASGDRKAYWDRAVKALGA</sequence>
<dbReference type="RefSeq" id="XP_056474863.1">
    <property type="nucleotide sequence ID" value="XM_056618704.1"/>
</dbReference>
<comment type="caution">
    <text evidence="2">The sequence shown here is derived from an EMBL/GenBank/DDBJ whole genome shotgun (WGS) entry which is preliminary data.</text>
</comment>
<dbReference type="EMBL" id="JAPQKI010000005">
    <property type="protein sequence ID" value="KAJ5099209.1"/>
    <property type="molecule type" value="Genomic_DNA"/>
</dbReference>
<reference evidence="2" key="2">
    <citation type="journal article" date="2023" name="IMA Fungus">
        <title>Comparative genomic study of the Penicillium genus elucidates a diverse pangenome and 15 lateral gene transfer events.</title>
        <authorList>
            <person name="Petersen C."/>
            <person name="Sorensen T."/>
            <person name="Nielsen M.R."/>
            <person name="Sondergaard T.E."/>
            <person name="Sorensen J.L."/>
            <person name="Fitzpatrick D.A."/>
            <person name="Frisvad J.C."/>
            <person name="Nielsen K.L."/>
        </authorList>
    </citation>
    <scope>NUCLEOTIDE SEQUENCE</scope>
    <source>
        <strain evidence="2">IBT 30761</strain>
    </source>
</reference>
<name>A0A9W9KAJ3_9EURO</name>
<feature type="chain" id="PRO_5040911565" evidence="1">
    <location>
        <begin position="20"/>
        <end position="212"/>
    </location>
</feature>
<protein>
    <submittedName>
        <fullName evidence="2">Uncharacterized protein</fullName>
    </submittedName>
</protein>
<keyword evidence="3" id="KW-1185">Reference proteome</keyword>
<reference evidence="2" key="1">
    <citation type="submission" date="2022-11" db="EMBL/GenBank/DDBJ databases">
        <authorList>
            <person name="Petersen C."/>
        </authorList>
    </citation>
    <scope>NUCLEOTIDE SEQUENCE</scope>
    <source>
        <strain evidence="2">IBT 30761</strain>
    </source>
</reference>
<organism evidence="2 3">
    <name type="scientific">Penicillium argentinense</name>
    <dbReference type="NCBI Taxonomy" id="1131581"/>
    <lineage>
        <taxon>Eukaryota</taxon>
        <taxon>Fungi</taxon>
        <taxon>Dikarya</taxon>
        <taxon>Ascomycota</taxon>
        <taxon>Pezizomycotina</taxon>
        <taxon>Eurotiomycetes</taxon>
        <taxon>Eurotiomycetidae</taxon>
        <taxon>Eurotiales</taxon>
        <taxon>Aspergillaceae</taxon>
        <taxon>Penicillium</taxon>
    </lineage>
</organism>
<dbReference type="Proteomes" id="UP001149074">
    <property type="component" value="Unassembled WGS sequence"/>
</dbReference>
<accession>A0A9W9KAJ3</accession>
<gene>
    <name evidence="2" type="ORF">N7532_006210</name>
</gene>
<evidence type="ECO:0000313" key="2">
    <source>
        <dbReference type="EMBL" id="KAJ5099209.1"/>
    </source>
</evidence>
<evidence type="ECO:0000256" key="1">
    <source>
        <dbReference type="SAM" id="SignalP"/>
    </source>
</evidence>
<proteinExistence type="predicted"/>
<feature type="signal peptide" evidence="1">
    <location>
        <begin position="1"/>
        <end position="19"/>
    </location>
</feature>
<evidence type="ECO:0000313" key="3">
    <source>
        <dbReference type="Proteomes" id="UP001149074"/>
    </source>
</evidence>
<dbReference type="GeneID" id="81357683"/>
<keyword evidence="1" id="KW-0732">Signal</keyword>
<dbReference type="AlphaFoldDB" id="A0A9W9KAJ3"/>